<dbReference type="PANTHER" id="PTHR13452">
    <property type="entry name" value="THUMP DOMAIN CONTAINING PROTEIN 1-RELATED"/>
    <property type="match status" value="1"/>
</dbReference>
<reference evidence="3 4" key="1">
    <citation type="journal article" date="2009" name="Science">
        <title>Green evolution and dynamic adaptations revealed by genomes of the marine picoeukaryotes Micromonas.</title>
        <authorList>
            <person name="Worden A.Z."/>
            <person name="Lee J.H."/>
            <person name="Mock T."/>
            <person name="Rouze P."/>
            <person name="Simmons M.P."/>
            <person name="Aerts A.L."/>
            <person name="Allen A.E."/>
            <person name="Cuvelier M.L."/>
            <person name="Derelle E."/>
            <person name="Everett M.V."/>
            <person name="Foulon E."/>
            <person name="Grimwood J."/>
            <person name="Gundlach H."/>
            <person name="Henrissat B."/>
            <person name="Napoli C."/>
            <person name="McDonald S.M."/>
            <person name="Parker M.S."/>
            <person name="Rombauts S."/>
            <person name="Salamov A."/>
            <person name="Von Dassow P."/>
            <person name="Badger J.H."/>
            <person name="Coutinho P.M."/>
            <person name="Demir E."/>
            <person name="Dubchak I."/>
            <person name="Gentemann C."/>
            <person name="Eikrem W."/>
            <person name="Gready J.E."/>
            <person name="John U."/>
            <person name="Lanier W."/>
            <person name="Lindquist E.A."/>
            <person name="Lucas S."/>
            <person name="Mayer K.F."/>
            <person name="Moreau H."/>
            <person name="Not F."/>
            <person name="Otillar R."/>
            <person name="Panaud O."/>
            <person name="Pangilinan J."/>
            <person name="Paulsen I."/>
            <person name="Piegu B."/>
            <person name="Poliakov A."/>
            <person name="Robbens S."/>
            <person name="Schmutz J."/>
            <person name="Toulza E."/>
            <person name="Wyss T."/>
            <person name="Zelensky A."/>
            <person name="Zhou K."/>
            <person name="Armbrust E.V."/>
            <person name="Bhattacharya D."/>
            <person name="Goodenough U.W."/>
            <person name="Van de Peer Y."/>
            <person name="Grigoriev I.V."/>
        </authorList>
    </citation>
    <scope>NUCLEOTIDE SEQUENCE [LARGE SCALE GENOMIC DNA]</scope>
    <source>
        <strain evidence="4">RCC299 / NOUM17</strain>
    </source>
</reference>
<keyword evidence="4" id="KW-1185">Reference proteome</keyword>
<dbReference type="InterPro" id="IPR004114">
    <property type="entry name" value="THUMP_dom"/>
</dbReference>
<evidence type="ECO:0000313" key="3">
    <source>
        <dbReference type="EMBL" id="ACO62441.1"/>
    </source>
</evidence>
<dbReference type="Proteomes" id="UP000002009">
    <property type="component" value="Chromosome 3"/>
</dbReference>
<evidence type="ECO:0000259" key="2">
    <source>
        <dbReference type="PROSITE" id="PS51165"/>
    </source>
</evidence>
<dbReference type="SUPFAM" id="SSF143437">
    <property type="entry name" value="THUMP domain-like"/>
    <property type="match status" value="1"/>
</dbReference>
<gene>
    <name evidence="3" type="ORF">MICPUN_57450</name>
</gene>
<dbReference type="InParanoid" id="C1E322"/>
<dbReference type="PANTHER" id="PTHR13452:SF10">
    <property type="entry name" value="THUMP DOMAIN-CONTAINING PROTEIN 1"/>
    <property type="match status" value="1"/>
</dbReference>
<accession>C1E322</accession>
<dbReference type="OrthoDB" id="367221at2759"/>
<protein>
    <recommendedName>
        <fullName evidence="2">THUMP domain-containing protein</fullName>
    </recommendedName>
</protein>
<name>C1E322_MICCC</name>
<proteinExistence type="predicted"/>
<dbReference type="GO" id="GO:0003723">
    <property type="term" value="F:RNA binding"/>
    <property type="evidence" value="ECO:0007669"/>
    <property type="project" value="UniProtKB-UniRule"/>
</dbReference>
<dbReference type="Gene3D" id="3.30.2300.10">
    <property type="entry name" value="THUMP superfamily"/>
    <property type="match status" value="1"/>
</dbReference>
<dbReference type="GeneID" id="8241949"/>
<organism evidence="3 4">
    <name type="scientific">Micromonas commoda (strain RCC299 / NOUM17 / CCMP2709)</name>
    <name type="common">Picoplanktonic green alga</name>
    <dbReference type="NCBI Taxonomy" id="296587"/>
    <lineage>
        <taxon>Eukaryota</taxon>
        <taxon>Viridiplantae</taxon>
        <taxon>Chlorophyta</taxon>
        <taxon>Mamiellophyceae</taxon>
        <taxon>Mamiellales</taxon>
        <taxon>Mamiellaceae</taxon>
        <taxon>Micromonas</taxon>
    </lineage>
</organism>
<dbReference type="PROSITE" id="PS51165">
    <property type="entry name" value="THUMP"/>
    <property type="match status" value="1"/>
</dbReference>
<feature type="domain" description="THUMP" evidence="2">
    <location>
        <begin position="142"/>
        <end position="258"/>
    </location>
</feature>
<dbReference type="Pfam" id="PF02926">
    <property type="entry name" value="THUMP"/>
    <property type="match status" value="1"/>
</dbReference>
<keyword evidence="1" id="KW-0694">RNA-binding</keyword>
<dbReference type="SMART" id="SM00981">
    <property type="entry name" value="THUMP"/>
    <property type="match status" value="1"/>
</dbReference>
<dbReference type="AlphaFoldDB" id="C1E322"/>
<dbReference type="eggNOG" id="KOG3943">
    <property type="taxonomic scope" value="Eukaryota"/>
</dbReference>
<dbReference type="RefSeq" id="XP_002501183.1">
    <property type="nucleotide sequence ID" value="XM_002501137.1"/>
</dbReference>
<evidence type="ECO:0000256" key="1">
    <source>
        <dbReference type="PROSITE-ProRule" id="PRU00529"/>
    </source>
</evidence>
<sequence length="290" mass="32302">MGGEKRAYDGGGGKKNKKAFYGRPKTLATIPYDAMGYIVTSDAGRERYSWRDTVRNLNDTYESIFPEEAAAAAAAQSEKVADDSKDASDKLAAELAELKESGGDEAADFARAERFKHVNLDLKACVFVRMKWEATRKINPSELVRRMLTNTRDKGEPVSRHTLRIVPVEKVCFAAVEDVVKAAKPLIDEAFPAHCEEGKEKTFAVVFNSRANSTLRRSELVPEIANLVPEPHKVELGKPELVVLVEAVKGVATVAVVKDYYGLLKYNQRLLSMNEEERQAERARRRRGQG</sequence>
<dbReference type="KEGG" id="mis:MICPUN_57450"/>
<dbReference type="CDD" id="cd11717">
    <property type="entry name" value="THUMP_THUMPD1_like"/>
    <property type="match status" value="1"/>
</dbReference>
<dbReference type="EMBL" id="CP001324">
    <property type="protein sequence ID" value="ACO62441.1"/>
    <property type="molecule type" value="Genomic_DNA"/>
</dbReference>
<evidence type="ECO:0000313" key="4">
    <source>
        <dbReference type="Proteomes" id="UP000002009"/>
    </source>
</evidence>
<dbReference type="OMA" id="MNEKACV"/>
<dbReference type="GO" id="GO:0006400">
    <property type="term" value="P:tRNA modification"/>
    <property type="evidence" value="ECO:0007669"/>
    <property type="project" value="InterPro"/>
</dbReference>
<dbReference type="InterPro" id="IPR040183">
    <property type="entry name" value="THUMPD1-like"/>
</dbReference>